<dbReference type="FunFam" id="3.40.50.2000:FF:000021">
    <property type="entry name" value="UDP-glucuronosyltransferase"/>
    <property type="match status" value="1"/>
</dbReference>
<dbReference type="PANTHER" id="PTHR48043">
    <property type="entry name" value="EG:EG0003.4 PROTEIN-RELATED"/>
    <property type="match status" value="1"/>
</dbReference>
<evidence type="ECO:0000256" key="1">
    <source>
        <dbReference type="ARBA" id="ARBA00009995"/>
    </source>
</evidence>
<accession>A0A5N4AP95</accession>
<evidence type="ECO:0000313" key="6">
    <source>
        <dbReference type="Proteomes" id="UP000327044"/>
    </source>
</evidence>
<dbReference type="GO" id="GO:0008194">
    <property type="term" value="F:UDP-glycosyltransferase activity"/>
    <property type="evidence" value="ECO:0007669"/>
    <property type="project" value="InterPro"/>
</dbReference>
<proteinExistence type="inferred from homology"/>
<dbReference type="Pfam" id="PF00201">
    <property type="entry name" value="UDPGT"/>
    <property type="match status" value="1"/>
</dbReference>
<name>A0A5N4AP95_PHOPY</name>
<keyword evidence="6" id="KW-1185">Reference proteome</keyword>
<keyword evidence="2" id="KW-0328">Glycosyltransferase</keyword>
<sequence length="513" mass="58789">MEAAKLIALILSVTRVSESARILGAIPTPSYSHQVLFQPLWRELSLRGHQVTVLTTNPINDPTLTNLTEIDLSSSFKILDDKLLEIINSSQNVLKVMQLTIKTFHDVNDFQLQHPEVRSLIDDEDQHFDLLIVEYILSPMFYFSKRFRCPYIGLLPLDSSNINYRSFGHPAAHPTLYPDMLMGIHGETSLLERVQLILFELFMVCIAPMVRGWEQEMAWNHFRDTTPVETIRAEISLLFVNSDPVLHYNRPLLPSVISIGGTLARIPTKPLEKNVREFLDGASQGFVYFSLGSNVKSKDIPARSMDVILATFRRLPYKVLWKYELSDLPNLPTNVFISQWVSQMEVLGHRNIKTFITHGGVHSMQEAIFSRVPMVGMPFFVDQPFNVKKMTHLGVALSVDYKTMTVEELESSILEVIDNPRYRNRIEELADLAEDQPTTGLERAMWWTEYVLRHKGAPHFRSPYLDIPWYQYYLVDVFGTVFLGVSFGIFVTVKIVSVSLRYIFGKSSKITKI</sequence>
<dbReference type="InParanoid" id="A0A5N4AP95"/>
<feature type="signal peptide" evidence="4">
    <location>
        <begin position="1"/>
        <end position="19"/>
    </location>
</feature>
<dbReference type="EMBL" id="VVIM01000005">
    <property type="protein sequence ID" value="KAB0799165.1"/>
    <property type="molecule type" value="Genomic_DNA"/>
</dbReference>
<dbReference type="PANTHER" id="PTHR48043:SF159">
    <property type="entry name" value="EG:EG0003.4 PROTEIN-RELATED"/>
    <property type="match status" value="1"/>
</dbReference>
<dbReference type="InterPro" id="IPR050271">
    <property type="entry name" value="UDP-glycosyltransferase"/>
</dbReference>
<dbReference type="InterPro" id="IPR002213">
    <property type="entry name" value="UDP_glucos_trans"/>
</dbReference>
<evidence type="ECO:0000256" key="4">
    <source>
        <dbReference type="SAM" id="SignalP"/>
    </source>
</evidence>
<keyword evidence="3" id="KW-0808">Transferase</keyword>
<keyword evidence="4" id="KW-0732">Signal</keyword>
<evidence type="ECO:0008006" key="7">
    <source>
        <dbReference type="Google" id="ProtNLM"/>
    </source>
</evidence>
<reference evidence="5 6" key="1">
    <citation type="journal article" date="2018" name="Elife">
        <title>Firefly genomes illuminate parallel origins of bioluminescence in beetles.</title>
        <authorList>
            <person name="Fallon T.R."/>
            <person name="Lower S.E."/>
            <person name="Chang C.H."/>
            <person name="Bessho-Uehara M."/>
            <person name="Martin G.J."/>
            <person name="Bewick A.J."/>
            <person name="Behringer M."/>
            <person name="Debat H.J."/>
            <person name="Wong I."/>
            <person name="Day J.C."/>
            <person name="Suvorov A."/>
            <person name="Silva C.J."/>
            <person name="Stanger-Hall K.F."/>
            <person name="Hall D.W."/>
            <person name="Schmitz R.J."/>
            <person name="Nelson D.R."/>
            <person name="Lewis S.M."/>
            <person name="Shigenobu S."/>
            <person name="Bybee S.M."/>
            <person name="Larracuente A.M."/>
            <person name="Oba Y."/>
            <person name="Weng J.K."/>
        </authorList>
    </citation>
    <scope>NUCLEOTIDE SEQUENCE [LARGE SCALE GENOMIC DNA]</scope>
    <source>
        <strain evidence="5">1611_PpyrPB1</strain>
        <tissue evidence="5">Whole body</tissue>
    </source>
</reference>
<organism evidence="5 6">
    <name type="scientific">Photinus pyralis</name>
    <name type="common">Common eastern firefly</name>
    <name type="synonym">Lampyris pyralis</name>
    <dbReference type="NCBI Taxonomy" id="7054"/>
    <lineage>
        <taxon>Eukaryota</taxon>
        <taxon>Metazoa</taxon>
        <taxon>Ecdysozoa</taxon>
        <taxon>Arthropoda</taxon>
        <taxon>Hexapoda</taxon>
        <taxon>Insecta</taxon>
        <taxon>Pterygota</taxon>
        <taxon>Neoptera</taxon>
        <taxon>Endopterygota</taxon>
        <taxon>Coleoptera</taxon>
        <taxon>Polyphaga</taxon>
        <taxon>Elateriformia</taxon>
        <taxon>Elateroidea</taxon>
        <taxon>Lampyridae</taxon>
        <taxon>Lampyrinae</taxon>
        <taxon>Photinus</taxon>
    </lineage>
</organism>
<dbReference type="Gene3D" id="3.40.50.2000">
    <property type="entry name" value="Glycogen Phosphorylase B"/>
    <property type="match status" value="2"/>
</dbReference>
<evidence type="ECO:0000256" key="2">
    <source>
        <dbReference type="ARBA" id="ARBA00022676"/>
    </source>
</evidence>
<evidence type="ECO:0000313" key="5">
    <source>
        <dbReference type="EMBL" id="KAB0799165.1"/>
    </source>
</evidence>
<protein>
    <recommendedName>
        <fullName evidence="7">UDP-glucuronosyltransferase</fullName>
    </recommendedName>
</protein>
<dbReference type="AlphaFoldDB" id="A0A5N4AP95"/>
<gene>
    <name evidence="5" type="ORF">PPYR_07045</name>
</gene>
<dbReference type="CDD" id="cd03784">
    <property type="entry name" value="GT1_Gtf-like"/>
    <property type="match status" value="1"/>
</dbReference>
<comment type="caution">
    <text evidence="5">The sequence shown here is derived from an EMBL/GenBank/DDBJ whole genome shotgun (WGS) entry which is preliminary data.</text>
</comment>
<comment type="similarity">
    <text evidence="1">Belongs to the UDP-glycosyltransferase family.</text>
</comment>
<dbReference type="SUPFAM" id="SSF53756">
    <property type="entry name" value="UDP-Glycosyltransferase/glycogen phosphorylase"/>
    <property type="match status" value="1"/>
</dbReference>
<evidence type="ECO:0000256" key="3">
    <source>
        <dbReference type="ARBA" id="ARBA00022679"/>
    </source>
</evidence>
<dbReference type="OrthoDB" id="5835829at2759"/>
<dbReference type="Proteomes" id="UP000327044">
    <property type="component" value="Unassembled WGS sequence"/>
</dbReference>
<feature type="chain" id="PRO_5024450241" description="UDP-glucuronosyltransferase" evidence="4">
    <location>
        <begin position="20"/>
        <end position="513"/>
    </location>
</feature>